<dbReference type="AlphaFoldDB" id="A0A7S3PQP2"/>
<dbReference type="SUPFAM" id="SSF53474">
    <property type="entry name" value="alpha/beta-Hydrolases"/>
    <property type="match status" value="1"/>
</dbReference>
<proteinExistence type="predicted"/>
<dbReference type="InterPro" id="IPR029058">
    <property type="entry name" value="AB_hydrolase_fold"/>
</dbReference>
<reference evidence="2" key="1">
    <citation type="submission" date="2021-01" db="EMBL/GenBank/DDBJ databases">
        <authorList>
            <person name="Corre E."/>
            <person name="Pelletier E."/>
            <person name="Niang G."/>
            <person name="Scheremetjew M."/>
            <person name="Finn R."/>
            <person name="Kale V."/>
            <person name="Holt S."/>
            <person name="Cochrane G."/>
            <person name="Meng A."/>
            <person name="Brown T."/>
            <person name="Cohen L."/>
        </authorList>
    </citation>
    <scope>NUCLEOTIDE SEQUENCE</scope>
    <source>
        <strain evidence="2">GSBS06</strain>
    </source>
</reference>
<dbReference type="InterPro" id="IPR002925">
    <property type="entry name" value="Dienelactn_hydro"/>
</dbReference>
<accession>A0A7S3PQP2</accession>
<evidence type="ECO:0000259" key="1">
    <source>
        <dbReference type="Pfam" id="PF01738"/>
    </source>
</evidence>
<dbReference type="PANTHER" id="PTHR17630:SF44">
    <property type="entry name" value="PROTEIN AIM2"/>
    <property type="match status" value="1"/>
</dbReference>
<protein>
    <recommendedName>
        <fullName evidence="1">Dienelactone hydrolase domain-containing protein</fullName>
    </recommendedName>
</protein>
<dbReference type="Pfam" id="PF01738">
    <property type="entry name" value="DLH"/>
    <property type="match status" value="1"/>
</dbReference>
<dbReference type="GO" id="GO:0016787">
    <property type="term" value="F:hydrolase activity"/>
    <property type="evidence" value="ECO:0007669"/>
    <property type="project" value="InterPro"/>
</dbReference>
<gene>
    <name evidence="2" type="ORF">ASTO00021_LOCUS17338</name>
</gene>
<feature type="domain" description="Dienelactone hydrolase" evidence="1">
    <location>
        <begin position="53"/>
        <end position="278"/>
    </location>
</feature>
<name>A0A7S3PQP2_9STRA</name>
<dbReference type="PANTHER" id="PTHR17630">
    <property type="entry name" value="DIENELACTONE HYDROLASE"/>
    <property type="match status" value="1"/>
</dbReference>
<dbReference type="Gene3D" id="3.40.50.1820">
    <property type="entry name" value="alpha/beta hydrolase"/>
    <property type="match status" value="1"/>
</dbReference>
<organism evidence="2">
    <name type="scientific">Aplanochytrium stocchinoi</name>
    <dbReference type="NCBI Taxonomy" id="215587"/>
    <lineage>
        <taxon>Eukaryota</taxon>
        <taxon>Sar</taxon>
        <taxon>Stramenopiles</taxon>
        <taxon>Bigyra</taxon>
        <taxon>Labyrinthulomycetes</taxon>
        <taxon>Thraustochytrida</taxon>
        <taxon>Thraustochytriidae</taxon>
        <taxon>Aplanochytrium</taxon>
    </lineage>
</organism>
<dbReference type="EMBL" id="HBIN01022581">
    <property type="protein sequence ID" value="CAE0447366.1"/>
    <property type="molecule type" value="Transcribed_RNA"/>
</dbReference>
<sequence length="279" mass="30616">MGSSNSSNQPPPECCPPGSLPLADDAKSIGATKPLRGEIVRLGDDKIGTVRIYSTHPESEQVRGVVIAIHDIFGFGTSRTHHLCDELANEGYLVVAPCFYGEDLMPVSGWFSAFTNSRRALGRVRYPWAKVSPKLDLVMNYIKTETAYAELKVGLVGFCWGSWAVFHACASDQFSCGASFHPSLNLTLVHGESLQALCENVKSPQLLMPAFPDPGSVRENGKVINILRKKDFGDQCMVKDFSKQVNHGFANRGDLNKTKIATAYEEGMDLVKTFFKSHL</sequence>
<evidence type="ECO:0000313" key="2">
    <source>
        <dbReference type="EMBL" id="CAE0447366.1"/>
    </source>
</evidence>